<accession>A0A286UG83</accession>
<comment type="caution">
    <text evidence="1">The sequence shown here is derived from an EMBL/GenBank/DDBJ whole genome shotgun (WGS) entry which is preliminary data.</text>
</comment>
<protein>
    <submittedName>
        <fullName evidence="1">Uncharacterized protein</fullName>
    </submittedName>
</protein>
<proteinExistence type="predicted"/>
<dbReference type="PANTHER" id="PTHR37171">
    <property type="entry name" value="SERINE/THREONINE-PROTEIN KINASE YRZF-RELATED"/>
    <property type="match status" value="1"/>
</dbReference>
<dbReference type="STRING" id="2282107.A0A286UG83"/>
<dbReference type="EMBL" id="NBII01000005">
    <property type="protein sequence ID" value="PAV18611.1"/>
    <property type="molecule type" value="Genomic_DNA"/>
</dbReference>
<dbReference type="InParanoid" id="A0A286UG83"/>
<dbReference type="InterPro" id="IPR011009">
    <property type="entry name" value="Kinase-like_dom_sf"/>
</dbReference>
<dbReference type="InterPro" id="IPR052396">
    <property type="entry name" value="Meiotic_Drive_Suppr_Kinase"/>
</dbReference>
<evidence type="ECO:0000313" key="2">
    <source>
        <dbReference type="Proteomes" id="UP000217199"/>
    </source>
</evidence>
<dbReference type="SUPFAM" id="SSF56112">
    <property type="entry name" value="Protein kinase-like (PK-like)"/>
    <property type="match status" value="4"/>
</dbReference>
<evidence type="ECO:0000313" key="1">
    <source>
        <dbReference type="EMBL" id="PAV18611.1"/>
    </source>
</evidence>
<dbReference type="PANTHER" id="PTHR37171:SF1">
    <property type="entry name" value="SERINE_THREONINE-PROTEIN KINASE YRZF-RELATED"/>
    <property type="match status" value="1"/>
</dbReference>
<reference evidence="1 2" key="1">
    <citation type="journal article" date="2017" name="Mol. Ecol.">
        <title>Comparative and population genomic landscape of Phellinus noxius: A hypervariable fungus causing root rot in trees.</title>
        <authorList>
            <person name="Chung C.L."/>
            <person name="Lee T.J."/>
            <person name="Akiba M."/>
            <person name="Lee H.H."/>
            <person name="Kuo T.H."/>
            <person name="Liu D."/>
            <person name="Ke H.M."/>
            <person name="Yokoi T."/>
            <person name="Roa M.B."/>
            <person name="Lu M.J."/>
            <person name="Chang Y.Y."/>
            <person name="Ann P.J."/>
            <person name="Tsai J.N."/>
            <person name="Chen C.Y."/>
            <person name="Tzean S.S."/>
            <person name="Ota Y."/>
            <person name="Hattori T."/>
            <person name="Sahashi N."/>
            <person name="Liou R.F."/>
            <person name="Kikuchi T."/>
            <person name="Tsai I.J."/>
        </authorList>
    </citation>
    <scope>NUCLEOTIDE SEQUENCE [LARGE SCALE GENOMIC DNA]</scope>
    <source>
        <strain evidence="1 2">FFPRI411160</strain>
    </source>
</reference>
<keyword evidence="2" id="KW-1185">Reference proteome</keyword>
<sequence length="1309" mass="149824">MVSTRAAHIRIVAAPGVYVKFTTPCIAESAITDSTPDLTQELVLQKTIRVSHSTIYRGTLDGTPVVVKIAFDSDKARLKLRNETYNYFYMEELQGSVIPYCHNCVTGSTPIKGQTQPSDITCLILEDCGEPTKDFFRLRLEEKKKILNGLLEMHMCGFYHTKFAEEHVCPWDSERDDWKFGEYYNEDFPCESLKIAGARLNIWRKNIGHIIASQVRILVAQGFYVDFTTPCVTKSKVGGFTPDITQELVLREIIRDSEPAVYRGTLDGMPVVVKIALNYDIGRLRKESRNYFAMEDLQGTVIPRCYNYAIGSIPIEGETQSNSIGCLILEDWGKSVEDFFCLKLEDRTKILNGLLAMHLRGFDHNDFEEKHVVGGSQGYRITGLYHISENHQCPWDSERDDWNVGEYCSEDFPCKGLKNAGDRMNIWRKDVGHIVASQVCIIVAQDFYVDFTTPCITKSKASGFTLDLTQELVIQDEIRVGQYFSSGYYKVDPRPDVYRGTLDGTPVVVKIVFASDKARLKLREEMNNYFALEDLQGTVIPRCYHYVIGSTPIKGQTRPSDIECLILEDCGKAVEYFPRLKLKDRMEILNKLLTIHMHGLNHSDFAERNVVRGSHGHRIIDLELMSKHQCPWGSNIVCKDRDEYFPCQDLRSAADTMRIWEKADSHIKVFIMFVGDDLELLPPREIMDCLIPSGIGCTANNTEVMKRWLKEFKKEMDDTPDCNIEELVLKYQSNPPHIPVICSEEKVEFKKYIPKSSKAHVRILTAKDCYVDFTNPCIVESVTQSSTPDLIQELVLQKFIHQTRPAVYRGTLDGTPVIVKIALDKDIAKLKKEAQIYTVLKDLQGTVIPRCYDYVIGIAPADRYTEQGAIACLILEDYGEPVKDFFCLKLEDRMEILNRLLAMHMRGFHHINFVERNVVRGPHGYRIIDPQYISNHQCPWDSERDNWNVGEYCSEDFPCEGLKIAGDRMNIWRKNIGHVIASQVRILVAQGFHVDFTTPCITNSRVSGFTPDVTQELVLREIIQDSHSAIYRGTLDGIPVTVKVKINYIIDEVRSEARNYFAMEELQGTIIPRCYNYVIGSALVKGKTEPSDIACLILEDCGEPVKDFLCLKLEDRMEILNRLLAMHMRGFDHNDFKEKHVVRGSQGYRIIGHERMSKHQCGWECKVAWENCSEDFPCYTMEEIGDKLHAWEEADSHIKVFIMFVGDDLELLPPREIMDCLIPSGIGCTSNNTEVMKGWLKEFKKEMDDIPDCNIEELVLKYQANPPHIPVICSEEKVKFKKYIPKSSKSDLNRIIENQENQEKENEDN</sequence>
<dbReference type="OrthoDB" id="2523749at2759"/>
<name>A0A286UG83_9AGAM</name>
<gene>
    <name evidence="1" type="ORF">PNOK_0545400</name>
</gene>
<organism evidence="1 2">
    <name type="scientific">Pyrrhoderma noxium</name>
    <dbReference type="NCBI Taxonomy" id="2282107"/>
    <lineage>
        <taxon>Eukaryota</taxon>
        <taxon>Fungi</taxon>
        <taxon>Dikarya</taxon>
        <taxon>Basidiomycota</taxon>
        <taxon>Agaricomycotina</taxon>
        <taxon>Agaricomycetes</taxon>
        <taxon>Hymenochaetales</taxon>
        <taxon>Hymenochaetaceae</taxon>
        <taxon>Pyrrhoderma</taxon>
    </lineage>
</organism>
<dbReference type="Proteomes" id="UP000217199">
    <property type="component" value="Unassembled WGS sequence"/>
</dbReference>